<protein>
    <submittedName>
        <fullName evidence="1">Uncharacterized protein</fullName>
    </submittedName>
</protein>
<accession>A0A6J5L798</accession>
<evidence type="ECO:0000313" key="1">
    <source>
        <dbReference type="EMBL" id="CAB4128570.1"/>
    </source>
</evidence>
<proteinExistence type="predicted"/>
<reference evidence="1" key="1">
    <citation type="submission" date="2020-04" db="EMBL/GenBank/DDBJ databases">
        <authorList>
            <person name="Chiriac C."/>
            <person name="Salcher M."/>
            <person name="Ghai R."/>
            <person name="Kavagutti S V."/>
        </authorList>
    </citation>
    <scope>NUCLEOTIDE SEQUENCE</scope>
</reference>
<evidence type="ECO:0000313" key="2">
    <source>
        <dbReference type="EMBL" id="CAB4134208.1"/>
    </source>
</evidence>
<organism evidence="1">
    <name type="scientific">uncultured Caudovirales phage</name>
    <dbReference type="NCBI Taxonomy" id="2100421"/>
    <lineage>
        <taxon>Viruses</taxon>
        <taxon>Duplodnaviria</taxon>
        <taxon>Heunggongvirae</taxon>
        <taxon>Uroviricota</taxon>
        <taxon>Caudoviricetes</taxon>
        <taxon>Peduoviridae</taxon>
        <taxon>Maltschvirus</taxon>
        <taxon>Maltschvirus maltsch</taxon>
    </lineage>
</organism>
<sequence>MSIVINSEFVGKYSLNLNQYNIDKIDIYIEKYEKYYLSHLLGAELYALFIADLDINNIPQTSIYENIFNSFIIDYNSTVLSSNGIKEMLLGFIYYHITSDLIVNQTSIGGTKAKNENSTVMGKNASITTRFNEAIDTYKAIQCYILDNSVDYTTFNGQPIKYEYLF</sequence>
<dbReference type="EMBL" id="LR796219">
    <property type="protein sequence ID" value="CAB4128570.1"/>
    <property type="molecule type" value="Genomic_DNA"/>
</dbReference>
<dbReference type="EMBL" id="LR796281">
    <property type="protein sequence ID" value="CAB4134208.1"/>
    <property type="molecule type" value="Genomic_DNA"/>
</dbReference>
<name>A0A6J5L798_9CAUD</name>
<gene>
    <name evidence="1" type="ORF">UFOVP104_50</name>
    <name evidence="2" type="ORF">UFOVP271_30</name>
</gene>